<dbReference type="EnsemblPlants" id="ORUFI09G07450.1">
    <property type="protein sequence ID" value="ORUFI09G07450.1"/>
    <property type="gene ID" value="ORUFI09G07450"/>
</dbReference>
<dbReference type="GO" id="GO:0003676">
    <property type="term" value="F:nucleic acid binding"/>
    <property type="evidence" value="ECO:0007669"/>
    <property type="project" value="InterPro"/>
</dbReference>
<sequence length="97" mass="11211">MALLIEWKSGGNRFMERCNGALEAEILACVEGIALALHWTMLPFEVETDWLTLTQMLQSREKDLSASAHLVREIRRLIDGDREISARKIHHAQNQYY</sequence>
<evidence type="ECO:0000259" key="1">
    <source>
        <dbReference type="Pfam" id="PF13456"/>
    </source>
</evidence>
<dbReference type="InterPro" id="IPR044730">
    <property type="entry name" value="RNase_H-like_dom_plant"/>
</dbReference>
<dbReference type="AlphaFoldDB" id="A0A0E0QQ71"/>
<dbReference type="InterPro" id="IPR002156">
    <property type="entry name" value="RNaseH_domain"/>
</dbReference>
<keyword evidence="3" id="KW-1185">Reference proteome</keyword>
<accession>A0A0E0QQ71</accession>
<proteinExistence type="predicted"/>
<evidence type="ECO:0000313" key="3">
    <source>
        <dbReference type="Proteomes" id="UP000008022"/>
    </source>
</evidence>
<name>A0A0E0QQ71_ORYRU</name>
<feature type="domain" description="RNase H type-1" evidence="1">
    <location>
        <begin position="8"/>
        <end position="95"/>
    </location>
</feature>
<reference evidence="3" key="1">
    <citation type="submission" date="2013-06" db="EMBL/GenBank/DDBJ databases">
        <authorList>
            <person name="Zhao Q."/>
        </authorList>
    </citation>
    <scope>NUCLEOTIDE SEQUENCE</scope>
    <source>
        <strain evidence="3">cv. W1943</strain>
    </source>
</reference>
<dbReference type="CDD" id="cd06222">
    <property type="entry name" value="RNase_H_like"/>
    <property type="match status" value="1"/>
</dbReference>
<dbReference type="Gramene" id="ORUFI09G07450.1">
    <property type="protein sequence ID" value="ORUFI09G07450.1"/>
    <property type="gene ID" value="ORUFI09G07450"/>
</dbReference>
<dbReference type="OMA" id="WTMLPFE"/>
<reference evidence="2" key="2">
    <citation type="submission" date="2015-06" db="UniProtKB">
        <authorList>
            <consortium name="EnsemblPlants"/>
        </authorList>
    </citation>
    <scope>IDENTIFICATION</scope>
</reference>
<dbReference type="Pfam" id="PF13456">
    <property type="entry name" value="RVT_3"/>
    <property type="match status" value="1"/>
</dbReference>
<evidence type="ECO:0000313" key="2">
    <source>
        <dbReference type="EnsemblPlants" id="ORUFI09G07450.1"/>
    </source>
</evidence>
<organism evidence="2 3">
    <name type="scientific">Oryza rufipogon</name>
    <name type="common">Brownbeard rice</name>
    <name type="synonym">Asian wild rice</name>
    <dbReference type="NCBI Taxonomy" id="4529"/>
    <lineage>
        <taxon>Eukaryota</taxon>
        <taxon>Viridiplantae</taxon>
        <taxon>Streptophyta</taxon>
        <taxon>Embryophyta</taxon>
        <taxon>Tracheophyta</taxon>
        <taxon>Spermatophyta</taxon>
        <taxon>Magnoliopsida</taxon>
        <taxon>Liliopsida</taxon>
        <taxon>Poales</taxon>
        <taxon>Poaceae</taxon>
        <taxon>BOP clade</taxon>
        <taxon>Oryzoideae</taxon>
        <taxon>Oryzeae</taxon>
        <taxon>Oryzinae</taxon>
        <taxon>Oryza</taxon>
    </lineage>
</organism>
<dbReference type="HOGENOM" id="CLU_165014_0_0_1"/>
<dbReference type="InterPro" id="IPR012337">
    <property type="entry name" value="RNaseH-like_sf"/>
</dbReference>
<dbReference type="Proteomes" id="UP000008022">
    <property type="component" value="Unassembled WGS sequence"/>
</dbReference>
<dbReference type="GO" id="GO:0004523">
    <property type="term" value="F:RNA-DNA hybrid ribonuclease activity"/>
    <property type="evidence" value="ECO:0007669"/>
    <property type="project" value="InterPro"/>
</dbReference>
<protein>
    <recommendedName>
        <fullName evidence="1">RNase H type-1 domain-containing protein</fullName>
    </recommendedName>
</protein>
<dbReference type="SUPFAM" id="SSF53098">
    <property type="entry name" value="Ribonuclease H-like"/>
    <property type="match status" value="1"/>
</dbReference>